<evidence type="ECO:0000313" key="3">
    <source>
        <dbReference type="WBParaSite" id="Hba_05374"/>
    </source>
</evidence>
<dbReference type="PANTHER" id="PTHR11909">
    <property type="entry name" value="CASEIN KINASE-RELATED"/>
    <property type="match status" value="1"/>
</dbReference>
<keyword evidence="2" id="KW-1185">Reference proteome</keyword>
<dbReference type="Gene3D" id="1.10.510.10">
    <property type="entry name" value="Transferase(Phosphotransferase) domain 1"/>
    <property type="match status" value="1"/>
</dbReference>
<reference evidence="3" key="1">
    <citation type="submission" date="2016-11" db="UniProtKB">
        <authorList>
            <consortium name="WormBaseParasite"/>
        </authorList>
    </citation>
    <scope>IDENTIFICATION</scope>
</reference>
<dbReference type="InterPro" id="IPR011009">
    <property type="entry name" value="Kinase-like_dom_sf"/>
</dbReference>
<dbReference type="AlphaFoldDB" id="A0A1I7WK83"/>
<sequence>MYGKYIKFVYLLFPDVQCLERSSHVREVTQQHRIPRPFFILEKLEPSLETVMNANKNAYMGVGTAVYLTIGCIKSMNTQFYALRLLHMKGICHRNVQPAHFALRLPPEGMLKRSADTMAGKDSTSVDDLVSCIYMLTKFILGYVPWHLETEKQAIINCKKNVESWDYVEDELHNKLLVNNNKIYAILKRSNGFTIPVDYEDLYAQLLHNVSNFPIDHSLFGFSNNLLEEYDNISAEKFRYERNNYEYHLPRRNKKSNAFKTKSANHSSNKSERRTGRAKSRVKIPIPSVTVNKKSVPMHRRKYNTREFQNRKQTTQIATDFIRLFIQHGDYKDEQDAF</sequence>
<evidence type="ECO:0000256" key="1">
    <source>
        <dbReference type="SAM" id="MobiDB-lite"/>
    </source>
</evidence>
<dbReference type="Proteomes" id="UP000095283">
    <property type="component" value="Unplaced"/>
</dbReference>
<dbReference type="SUPFAM" id="SSF56112">
    <property type="entry name" value="Protein kinase-like (PK-like)"/>
    <property type="match status" value="1"/>
</dbReference>
<accession>A0A1I7WK83</accession>
<feature type="region of interest" description="Disordered" evidence="1">
    <location>
        <begin position="251"/>
        <end position="282"/>
    </location>
</feature>
<feature type="compositionally biased region" description="Polar residues" evidence="1">
    <location>
        <begin position="258"/>
        <end position="268"/>
    </location>
</feature>
<name>A0A1I7WK83_HETBA</name>
<protein>
    <submittedName>
        <fullName evidence="3">Protein kinase domain-containing protein</fullName>
    </submittedName>
</protein>
<evidence type="ECO:0000313" key="2">
    <source>
        <dbReference type="Proteomes" id="UP000095283"/>
    </source>
</evidence>
<dbReference type="InterPro" id="IPR050235">
    <property type="entry name" value="CK1_Ser-Thr_kinase"/>
</dbReference>
<organism evidence="2 3">
    <name type="scientific">Heterorhabditis bacteriophora</name>
    <name type="common">Entomopathogenic nematode worm</name>
    <dbReference type="NCBI Taxonomy" id="37862"/>
    <lineage>
        <taxon>Eukaryota</taxon>
        <taxon>Metazoa</taxon>
        <taxon>Ecdysozoa</taxon>
        <taxon>Nematoda</taxon>
        <taxon>Chromadorea</taxon>
        <taxon>Rhabditida</taxon>
        <taxon>Rhabditina</taxon>
        <taxon>Rhabditomorpha</taxon>
        <taxon>Strongyloidea</taxon>
        <taxon>Heterorhabditidae</taxon>
        <taxon>Heterorhabditis</taxon>
    </lineage>
</organism>
<dbReference type="WBParaSite" id="Hba_05374">
    <property type="protein sequence ID" value="Hba_05374"/>
    <property type="gene ID" value="Hba_05374"/>
</dbReference>
<proteinExistence type="predicted"/>